<name>Q0QIQ9_OLTVI</name>
<dbReference type="PANTHER" id="PTHR30371:SF0">
    <property type="entry name" value="SEC-INDEPENDENT PROTEIN TRANSLOCASE PROTEIN TATC, CHLOROPLASTIC-RELATED"/>
    <property type="match status" value="1"/>
</dbReference>
<evidence type="ECO:0000256" key="6">
    <source>
        <dbReference type="SAM" id="Phobius"/>
    </source>
</evidence>
<evidence type="ECO:0000256" key="1">
    <source>
        <dbReference type="ARBA" id="ARBA00004141"/>
    </source>
</evidence>
<dbReference type="GO" id="GO:0033281">
    <property type="term" value="C:TAT protein transport complex"/>
    <property type="evidence" value="ECO:0007669"/>
    <property type="project" value="TreeGrafter"/>
</dbReference>
<reference evidence="7" key="2">
    <citation type="submission" date="2006-01" db="EMBL/GenBank/DDBJ databases">
        <authorList>
            <person name="Pombert J.-F."/>
            <person name="Beauchamp P."/>
            <person name="Otis C."/>
            <person name="Lemieux C."/>
            <person name="Turmel M."/>
        </authorList>
    </citation>
    <scope>NUCLEOTIDE SEQUENCE</scope>
</reference>
<dbReference type="AlphaFoldDB" id="Q0QIQ9"/>
<dbReference type="PANTHER" id="PTHR30371">
    <property type="entry name" value="SEC-INDEPENDENT PROTEIN TRANSLOCASE PROTEIN TATC"/>
    <property type="match status" value="1"/>
</dbReference>
<gene>
    <name evidence="7" type="primary">mttB</name>
</gene>
<evidence type="ECO:0000256" key="4">
    <source>
        <dbReference type="ARBA" id="ARBA00022989"/>
    </source>
</evidence>
<dbReference type="GeneID" id="4200901"/>
<keyword evidence="7" id="KW-0496">Mitochondrion</keyword>
<dbReference type="GO" id="GO:0009977">
    <property type="term" value="F:proton motive force dependent protein transmembrane transporter activity"/>
    <property type="evidence" value="ECO:0007669"/>
    <property type="project" value="TreeGrafter"/>
</dbReference>
<organism evidence="7">
    <name type="scientific">Oltmannsiellopsis viridis</name>
    <name type="common">Marine flagellate</name>
    <name type="synonym">Oltmannsiella viridis</name>
    <dbReference type="NCBI Taxonomy" id="51324"/>
    <lineage>
        <taxon>Eukaryota</taxon>
        <taxon>Viridiplantae</taxon>
        <taxon>Chlorophyta</taxon>
        <taxon>core chlorophytes</taxon>
        <taxon>Ulvophyceae</taxon>
        <taxon>OUU clade</taxon>
        <taxon>Oltmannsiellopsidales</taxon>
        <taxon>Oltmannsiellopsidaceae</taxon>
        <taxon>Oltmannsiellopsis</taxon>
    </lineage>
</organism>
<feature type="transmembrane region" description="Helical" evidence="6">
    <location>
        <begin position="198"/>
        <end position="219"/>
    </location>
</feature>
<proteinExistence type="inferred from homology"/>
<evidence type="ECO:0000256" key="3">
    <source>
        <dbReference type="ARBA" id="ARBA00022692"/>
    </source>
</evidence>
<dbReference type="RefSeq" id="YP_684386.1">
    <property type="nucleotide sequence ID" value="NC_008256.1"/>
</dbReference>
<evidence type="ECO:0000256" key="5">
    <source>
        <dbReference type="ARBA" id="ARBA00023136"/>
    </source>
</evidence>
<feature type="transmembrane region" description="Helical" evidence="6">
    <location>
        <begin position="231"/>
        <end position="249"/>
    </location>
</feature>
<evidence type="ECO:0000313" key="7">
    <source>
        <dbReference type="EMBL" id="ABC96344.1"/>
    </source>
</evidence>
<feature type="transmembrane region" description="Helical" evidence="6">
    <location>
        <begin position="145"/>
        <end position="165"/>
    </location>
</feature>
<dbReference type="EMBL" id="DQ365900">
    <property type="protein sequence ID" value="ABC96344.1"/>
    <property type="molecule type" value="Genomic_DNA"/>
</dbReference>
<dbReference type="Pfam" id="PF00902">
    <property type="entry name" value="TatC"/>
    <property type="match status" value="1"/>
</dbReference>
<dbReference type="GO" id="GO:0043953">
    <property type="term" value="P:protein transport by the Tat complex"/>
    <property type="evidence" value="ECO:0007669"/>
    <property type="project" value="TreeGrafter"/>
</dbReference>
<dbReference type="GO" id="GO:0065002">
    <property type="term" value="P:intracellular protein transmembrane transport"/>
    <property type="evidence" value="ECO:0007669"/>
    <property type="project" value="TreeGrafter"/>
</dbReference>
<protein>
    <submittedName>
        <fullName evidence="7">SecY-independent transporter protein</fullName>
    </submittedName>
</protein>
<evidence type="ECO:0000256" key="2">
    <source>
        <dbReference type="ARBA" id="ARBA00008882"/>
    </source>
</evidence>
<dbReference type="InterPro" id="IPR002033">
    <property type="entry name" value="TatC"/>
</dbReference>
<keyword evidence="3 6" id="KW-0812">Transmembrane</keyword>
<accession>Q0QIQ9</accession>
<feature type="transmembrane region" description="Helical" evidence="6">
    <location>
        <begin position="111"/>
        <end position="133"/>
    </location>
</feature>
<feature type="transmembrane region" description="Helical" evidence="6">
    <location>
        <begin position="16"/>
        <end position="36"/>
    </location>
</feature>
<geneLocation type="mitochondrion" evidence="7"/>
<reference evidence="7" key="1">
    <citation type="journal article" date="2006" name="Curr. Genet.">
        <title>The complete mitochondrial DNA sequence of the green alga Oltmannsiellopsis viridis: evolutionary trends of the mitochondrial genome in the Ulvophyceae.</title>
        <authorList>
            <person name="Pombert J.F."/>
            <person name="Beauchamp P."/>
            <person name="Otis C."/>
            <person name="Lemieux C."/>
            <person name="Turmel M."/>
        </authorList>
    </citation>
    <scope>NUCLEOTIDE SEQUENCE</scope>
</reference>
<feature type="transmembrane region" description="Helical" evidence="6">
    <location>
        <begin position="255"/>
        <end position="276"/>
    </location>
</feature>
<sequence>MLMKTQLTFIFTEIRYRLFFILFSFSLCFLVSYVYYRQEFLYFIGKPLFLLEILQNSALSSSVRAQPIYNDIASKGYFSDFAINSGVAYSAHHLSGTFTSTNVTEAFNAELLLSLVFAIWINFPFVLANIYLFFKPSFYKKQSKLSNLFINILFGTYFLSCYLIYKHVLPLFLSYFLNFSFETNLITLEAKVFSYVKLVSFVVFWCVLFNLLVVVGFFLQKLKWFNCASWANRRSLFFLISLFFALVFYTDIYTLLLFFLMTFCIFEFLILVGYYFKNE</sequence>
<keyword evidence="4 6" id="KW-1133">Transmembrane helix</keyword>
<comment type="subcellular location">
    <subcellularLocation>
        <location evidence="1">Membrane</location>
        <topology evidence="1">Multi-pass membrane protein</topology>
    </subcellularLocation>
</comment>
<keyword evidence="5 6" id="KW-0472">Membrane</keyword>
<comment type="similarity">
    <text evidence="2">Belongs to the TatC family.</text>
</comment>